<dbReference type="STRING" id="326474.AWB65_05362"/>
<proteinExistence type="predicted"/>
<evidence type="ECO:0000313" key="2">
    <source>
        <dbReference type="Proteomes" id="UP000054977"/>
    </source>
</evidence>
<evidence type="ECO:0000313" key="1">
    <source>
        <dbReference type="EMBL" id="SAL59691.1"/>
    </source>
</evidence>
<keyword evidence="2" id="KW-1185">Reference proteome</keyword>
<dbReference type="AlphaFoldDB" id="A0A158IUH4"/>
<sequence>MTHIGVGEALFHLLLASARYGSHVNLTSADFRLSEEQVVGLLQVVAETHGGRLILRRNDYDQVWLLMQVITFPMQLELK</sequence>
<comment type="caution">
    <text evidence="1">The sequence shown here is derived from an EMBL/GenBank/DDBJ whole genome shotgun (WGS) entry which is preliminary data.</text>
</comment>
<reference evidence="1" key="1">
    <citation type="submission" date="2016-01" db="EMBL/GenBank/DDBJ databases">
        <authorList>
            <person name="Peeters C."/>
        </authorList>
    </citation>
    <scope>NUCLEOTIDE SEQUENCE [LARGE SCALE GENOMIC DNA]</scope>
    <source>
        <strain evidence="1">LMG 22934</strain>
    </source>
</reference>
<protein>
    <submittedName>
        <fullName evidence="1">Uncharacterized protein</fullName>
    </submittedName>
</protein>
<name>A0A158IUH4_9BURK</name>
<organism evidence="1 2">
    <name type="scientific">Caballeronia humi</name>
    <dbReference type="NCBI Taxonomy" id="326474"/>
    <lineage>
        <taxon>Bacteria</taxon>
        <taxon>Pseudomonadati</taxon>
        <taxon>Pseudomonadota</taxon>
        <taxon>Betaproteobacteria</taxon>
        <taxon>Burkholderiales</taxon>
        <taxon>Burkholderiaceae</taxon>
        <taxon>Caballeronia</taxon>
    </lineage>
</organism>
<gene>
    <name evidence="1" type="ORF">AWB65_05362</name>
</gene>
<accession>A0A158IUH4</accession>
<dbReference type="Proteomes" id="UP000054977">
    <property type="component" value="Unassembled WGS sequence"/>
</dbReference>
<dbReference type="EMBL" id="FCNW02000043">
    <property type="protein sequence ID" value="SAL59691.1"/>
    <property type="molecule type" value="Genomic_DNA"/>
</dbReference>